<dbReference type="InterPro" id="IPR025224">
    <property type="entry name" value="CCAR1/CCAR2"/>
</dbReference>
<evidence type="ECO:0000313" key="4">
    <source>
        <dbReference type="EMBL" id="WVZ10849.1"/>
    </source>
</evidence>
<feature type="compositionally biased region" description="Polar residues" evidence="2">
    <location>
        <begin position="863"/>
        <end position="875"/>
    </location>
</feature>
<feature type="region of interest" description="Disordered" evidence="2">
    <location>
        <begin position="1255"/>
        <end position="1408"/>
    </location>
</feature>
<dbReference type="FunFam" id="1.10.238.10:FF:000157">
    <property type="entry name" value="ATP/GTP-binding protein family"/>
    <property type="match status" value="1"/>
</dbReference>
<dbReference type="PANTHER" id="PTHR14304:SF11">
    <property type="entry name" value="SAP DOMAIN-CONTAINING PROTEIN"/>
    <property type="match status" value="1"/>
</dbReference>
<dbReference type="PANTHER" id="PTHR14304">
    <property type="entry name" value="CELL DIVISION CYCLE AND APOPTOSIS REGULATOR PROTEIN"/>
    <property type="match status" value="1"/>
</dbReference>
<feature type="compositionally biased region" description="Basic and acidic residues" evidence="2">
    <location>
        <begin position="1374"/>
        <end position="1408"/>
    </location>
</feature>
<protein>
    <recommendedName>
        <fullName evidence="3">EF-hand domain-containing protein</fullName>
    </recommendedName>
</protein>
<feature type="compositionally biased region" description="Polar residues" evidence="2">
    <location>
        <begin position="1053"/>
        <end position="1069"/>
    </location>
</feature>
<feature type="domain" description="EF-hand" evidence="3">
    <location>
        <begin position="1417"/>
        <end position="1452"/>
    </location>
</feature>
<feature type="compositionally biased region" description="Basic and acidic residues" evidence="2">
    <location>
        <begin position="1026"/>
        <end position="1047"/>
    </location>
</feature>
<dbReference type="InterPro" id="IPR011992">
    <property type="entry name" value="EF-hand-dom_pair"/>
</dbReference>
<dbReference type="Proteomes" id="UP001374535">
    <property type="component" value="Chromosome 5"/>
</dbReference>
<dbReference type="SMART" id="SM01122">
    <property type="entry name" value="DBC1"/>
    <property type="match status" value="1"/>
</dbReference>
<evidence type="ECO:0000256" key="2">
    <source>
        <dbReference type="SAM" id="MobiDB-lite"/>
    </source>
</evidence>
<feature type="compositionally biased region" description="Basic residues" evidence="2">
    <location>
        <begin position="1011"/>
        <end position="1021"/>
    </location>
</feature>
<dbReference type="InterPro" id="IPR025954">
    <property type="entry name" value="DBC1/CARP1_inactive_NUDIX"/>
</dbReference>
<feature type="region of interest" description="Disordered" evidence="2">
    <location>
        <begin position="758"/>
        <end position="849"/>
    </location>
</feature>
<feature type="compositionally biased region" description="Basic residues" evidence="2">
    <location>
        <begin position="952"/>
        <end position="966"/>
    </location>
</feature>
<keyword evidence="5" id="KW-1185">Reference proteome</keyword>
<reference evidence="4 5" key="1">
    <citation type="journal article" date="2023" name="Life. Sci Alliance">
        <title>Evolutionary insights into 3D genome organization and epigenetic landscape of Vigna mungo.</title>
        <authorList>
            <person name="Junaid A."/>
            <person name="Singh B."/>
            <person name="Bhatia S."/>
        </authorList>
    </citation>
    <scope>NUCLEOTIDE SEQUENCE [LARGE SCALE GENOMIC DNA]</scope>
    <source>
        <strain evidence="4">Urdbean</strain>
    </source>
</reference>
<evidence type="ECO:0000313" key="5">
    <source>
        <dbReference type="Proteomes" id="UP001374535"/>
    </source>
</evidence>
<feature type="compositionally biased region" description="Basic and acidic residues" evidence="2">
    <location>
        <begin position="758"/>
        <end position="782"/>
    </location>
</feature>
<feature type="compositionally biased region" description="Polar residues" evidence="2">
    <location>
        <begin position="992"/>
        <end position="1001"/>
    </location>
</feature>
<organism evidence="4 5">
    <name type="scientific">Vigna mungo</name>
    <name type="common">Black gram</name>
    <name type="synonym">Phaseolus mungo</name>
    <dbReference type="NCBI Taxonomy" id="3915"/>
    <lineage>
        <taxon>Eukaryota</taxon>
        <taxon>Viridiplantae</taxon>
        <taxon>Streptophyta</taxon>
        <taxon>Embryophyta</taxon>
        <taxon>Tracheophyta</taxon>
        <taxon>Spermatophyta</taxon>
        <taxon>Magnoliopsida</taxon>
        <taxon>eudicotyledons</taxon>
        <taxon>Gunneridae</taxon>
        <taxon>Pentapetalae</taxon>
        <taxon>rosids</taxon>
        <taxon>fabids</taxon>
        <taxon>Fabales</taxon>
        <taxon>Fabaceae</taxon>
        <taxon>Papilionoideae</taxon>
        <taxon>50 kb inversion clade</taxon>
        <taxon>NPAAA clade</taxon>
        <taxon>indigoferoid/millettioid clade</taxon>
        <taxon>Phaseoleae</taxon>
        <taxon>Vigna</taxon>
    </lineage>
</organism>
<dbReference type="PROSITE" id="PS50222">
    <property type="entry name" value="EF_HAND_2"/>
    <property type="match status" value="1"/>
</dbReference>
<feature type="compositionally biased region" description="Basic and acidic residues" evidence="2">
    <location>
        <begin position="1345"/>
        <end position="1354"/>
    </location>
</feature>
<feature type="compositionally biased region" description="Low complexity" evidence="2">
    <location>
        <begin position="8"/>
        <end position="19"/>
    </location>
</feature>
<feature type="compositionally biased region" description="Basic and acidic residues" evidence="2">
    <location>
        <begin position="1299"/>
        <end position="1323"/>
    </location>
</feature>
<dbReference type="Gene3D" id="1.10.238.10">
    <property type="entry name" value="EF-hand"/>
    <property type="match status" value="1"/>
</dbReference>
<accession>A0AAQ3S0D5</accession>
<feature type="compositionally biased region" description="Basic and acidic residues" evidence="2">
    <location>
        <begin position="1260"/>
        <end position="1270"/>
    </location>
</feature>
<gene>
    <name evidence="4" type="ORF">V8G54_015379</name>
</gene>
<feature type="region of interest" description="Disordered" evidence="2">
    <location>
        <begin position="581"/>
        <end position="600"/>
    </location>
</feature>
<dbReference type="SUPFAM" id="SSF47473">
    <property type="entry name" value="EF-hand"/>
    <property type="match status" value="1"/>
</dbReference>
<evidence type="ECO:0000256" key="1">
    <source>
        <dbReference type="ARBA" id="ARBA00023054"/>
    </source>
</evidence>
<dbReference type="GO" id="GO:0005509">
    <property type="term" value="F:calcium ion binding"/>
    <property type="evidence" value="ECO:0007669"/>
    <property type="project" value="InterPro"/>
</dbReference>
<feature type="compositionally biased region" description="Basic and acidic residues" evidence="2">
    <location>
        <begin position="918"/>
        <end position="927"/>
    </location>
</feature>
<proteinExistence type="predicted"/>
<feature type="compositionally biased region" description="Basic and acidic residues" evidence="2">
    <location>
        <begin position="386"/>
        <end position="480"/>
    </location>
</feature>
<feature type="region of interest" description="Disordered" evidence="2">
    <location>
        <begin position="386"/>
        <end position="489"/>
    </location>
</feature>
<dbReference type="GO" id="GO:0006355">
    <property type="term" value="P:regulation of DNA-templated transcription"/>
    <property type="evidence" value="ECO:0007669"/>
    <property type="project" value="InterPro"/>
</dbReference>
<feature type="compositionally biased region" description="Polar residues" evidence="2">
    <location>
        <begin position="928"/>
        <end position="940"/>
    </location>
</feature>
<feature type="region of interest" description="Disordered" evidence="2">
    <location>
        <begin position="862"/>
        <end position="1196"/>
    </location>
</feature>
<dbReference type="EMBL" id="CP144696">
    <property type="protein sequence ID" value="WVZ10849.1"/>
    <property type="molecule type" value="Genomic_DNA"/>
</dbReference>
<dbReference type="InterPro" id="IPR045353">
    <property type="entry name" value="LAIKA"/>
</dbReference>
<dbReference type="Pfam" id="PF19256">
    <property type="entry name" value="LAIKA"/>
    <property type="match status" value="1"/>
</dbReference>
<evidence type="ECO:0000259" key="3">
    <source>
        <dbReference type="PROSITE" id="PS50222"/>
    </source>
</evidence>
<feature type="region of interest" description="Disordered" evidence="2">
    <location>
        <begin position="1"/>
        <end position="23"/>
    </location>
</feature>
<feature type="compositionally biased region" description="Basic and acidic residues" evidence="2">
    <location>
        <begin position="973"/>
        <end position="984"/>
    </location>
</feature>
<name>A0AAQ3S0D5_VIGMU</name>
<dbReference type="GO" id="GO:0005634">
    <property type="term" value="C:nucleus"/>
    <property type="evidence" value="ECO:0007669"/>
    <property type="project" value="TreeGrafter"/>
</dbReference>
<dbReference type="InterPro" id="IPR002048">
    <property type="entry name" value="EF_hand_dom"/>
</dbReference>
<sequence>MEPTVPISSSESRQSQFPSLKEDSSHVKEEDVFFTREWQLRPILHESIRIWPEREWVHSFYFLGANYSGSSVGGHDVGQHSVASRHSTILGGSQEVDVSGYRAHTSTTAQYGGQYSSVYGSAALSSAQQVPSLSAKGSASSALDGRGGYALGVSDSPKYASGDYVSSSSHAYGHKTEQLYGEKGLEYSGIDRRQYGERQSGYIGRDLTSDPAGRYAADPVGFSHQRQSEIYDRIDQAALLRQEQLLKAQSLQAASLDGGTRQADYLAARAAASRHPTQDLVSYGGRMDSDPRGSSMLSATSYGGQHAPSILGAAPRRNVDDLLYSQNASNPGYGVSLPPGRDYASGKGLHGNAMEIDYPGNVLPHGGHTDRKDDRASYLREFELREEERRRERLRERERDREKEKERERLRERERERDRERDRLMERREKERERERKRAVEIKHERTPARSSKDSRVTSKDLRGSSLTKEGRSSRRDSPHHGALHSQSSLDLNPQGTFFLLGHNLFYPVTFCPIFMVSSQLFHLVYPARLVDVERDYLLIDKRYPRLFVSPEFSKAIVNWPKENLKLSINTPVSFEHDYIEDDSATEPRDSTSKLLLGQSPNSEQGNTVWNAKIILMNGLSRSALEELSSDKIVDDRIPHMCNFLRFAVLKKDHSFMAVGGPWKPVDGVDPSVDNNSLIKTALRYAKEVLQLDLQNCQRWNPFLEIHYDRIGKDGFFSHKEITVLYVPDLSDCLPSLDEWRDKWLAHKKAVAEREHQLSLKKEKLRDNKDVPKDKSDKRKDSAPSGQSDVKKKEKDGNTVKEETEKTGVDNNKIAKKEGSDIGDEGKSAEKKTGETAAGQITSGVKSLKKKIIKRIVKHKVATKTNSTTSKQINKSGEKDVADQVTTSNVTDQDGRSSVDPTGVKNLVAEDVSVQKTDGVEGKDKQISVESKAQNNSDPSVNVVASDPAVKTSKKKKIIKRVPKKKVVGEASKSLDSEPRKEEGNQEEDGTRSSGKQTADATTVGTEVKKTVKVVSKKKIKTPASKKQDQTADFNKTETVSDRKEEGNVVPVQAQNDMQSTGKQTANADTTVVTEVKKTGKVVPKVQSKFPSSEKRDNAMDSSRTETKSDYDDNKEERGTGEKGGTKTDKQKASDKDVNNVKGKVKEGDKSNERNGKDESKSKPSKEVKEKRKSDEPPRHAGFILQTKTTKDSKMRSLSLSLDSLLDYTDKDVEESTLELSLFAESFYEMLQFQMGSRILTFLQKLRMNFVIKRNQRKRQREDEHEKDNVNKSSPVKRQKGDGPSVKSEPPDMDTNPIHVDDVKAVSENDNSNNDKEDVVKMEDESDEEEDPEEDPEEYEEMEDGSPKHNASDDKNDEQEANADTKPENITNDKATDETSKGEIKVKDEVQESKADTRLKEEKDDTKKETPAVKEVVVDRELLQAFRFFDRNRVGYIRVEDMRIIIHNMGMFLSHRDVKELVQSALLESNTGRDDRILYNKLVLMSDI</sequence>
<feature type="compositionally biased region" description="Acidic residues" evidence="2">
    <location>
        <begin position="1324"/>
        <end position="1344"/>
    </location>
</feature>
<feature type="compositionally biased region" description="Basic and acidic residues" evidence="2">
    <location>
        <begin position="1092"/>
        <end position="1179"/>
    </location>
</feature>
<dbReference type="Pfam" id="PF14443">
    <property type="entry name" value="DBC1"/>
    <property type="match status" value="1"/>
</dbReference>
<feature type="compositionally biased region" description="Basic and acidic residues" evidence="2">
    <location>
        <begin position="789"/>
        <end position="834"/>
    </location>
</feature>
<keyword evidence="1" id="KW-0175">Coiled coil</keyword>